<name>A0A6S7FZN2_PARCT</name>
<dbReference type="OrthoDB" id="5989525at2759"/>
<feature type="transmembrane region" description="Helical" evidence="2">
    <location>
        <begin position="203"/>
        <end position="223"/>
    </location>
</feature>
<feature type="transmembrane region" description="Helical" evidence="2">
    <location>
        <begin position="525"/>
        <end position="546"/>
    </location>
</feature>
<keyword evidence="4" id="KW-1185">Reference proteome</keyword>
<keyword evidence="2" id="KW-1133">Transmembrane helix</keyword>
<accession>A0A6S7FZN2</accession>
<comment type="caution">
    <text evidence="3">The sequence shown here is derived from an EMBL/GenBank/DDBJ whole genome shotgun (WGS) entry which is preliminary data.</text>
</comment>
<sequence length="552" mass="63473">MGGRYSRMTDNEQGNGRNMKDEVLRPIKRYFALTGQYWSFEGDEVFPGDWPVLVFPGSKAKRILYRVLQVVIACFVALYFVYTLGIFGSNKLPYILSYRFFNYPVATADNCMWEFRWLITCWLGILLTRRNWLETFGKHMKDIDLGEDRWKKVKFFSRTLVFCLIGMWLANVLQNLIEIDFKVSRQNALPIALDVMFNFVDRILAFPLFFLCCVTMYVLCCMVEEYRDDIEKWRKDEVKPQTNGDECTSPDKETSKDKIRNEATTSKASGDGQSTSGDEGTSPEENSIEDEKTRGNDESKNCGENSARERFRKIKAAIRIAGLSFESYLMVHFMLLLCTFFLGVCACFEQMEVRIAKGSENYTVQLFQVPHYARLINIYGNLSFDTDYTIGAPSTRSASMLTASKTISFTQTHGKDAGNGTNNTGKNQNSDDIQTKWVKQNVKIVAICSLVKTLESLLLYFLPISLMVRLQNRLRRVYEVIEDCNVEEQKKKELLFDNVEVIRRMCKYVKTANGLKIFGHTVPAFQTFILAAFGPFIAVITQRLLAHIHMKE</sequence>
<feature type="compositionally biased region" description="Basic and acidic residues" evidence="1">
    <location>
        <begin position="249"/>
        <end position="261"/>
    </location>
</feature>
<feature type="transmembrane region" description="Helical" evidence="2">
    <location>
        <begin position="159"/>
        <end position="177"/>
    </location>
</feature>
<keyword evidence="2" id="KW-0472">Membrane</keyword>
<feature type="compositionally biased region" description="Basic and acidic residues" evidence="1">
    <location>
        <begin position="289"/>
        <end position="304"/>
    </location>
</feature>
<gene>
    <name evidence="3" type="ORF">PACLA_8A009001</name>
</gene>
<organism evidence="3 4">
    <name type="scientific">Paramuricea clavata</name>
    <name type="common">Red gorgonian</name>
    <name type="synonym">Violescent sea-whip</name>
    <dbReference type="NCBI Taxonomy" id="317549"/>
    <lineage>
        <taxon>Eukaryota</taxon>
        <taxon>Metazoa</taxon>
        <taxon>Cnidaria</taxon>
        <taxon>Anthozoa</taxon>
        <taxon>Octocorallia</taxon>
        <taxon>Malacalcyonacea</taxon>
        <taxon>Plexauridae</taxon>
        <taxon>Paramuricea</taxon>
    </lineage>
</organism>
<keyword evidence="2" id="KW-0812">Transmembrane</keyword>
<evidence type="ECO:0000256" key="2">
    <source>
        <dbReference type="SAM" id="Phobius"/>
    </source>
</evidence>
<feature type="transmembrane region" description="Helical" evidence="2">
    <location>
        <begin position="320"/>
        <end position="344"/>
    </location>
</feature>
<feature type="compositionally biased region" description="Polar residues" evidence="1">
    <location>
        <begin position="262"/>
        <end position="285"/>
    </location>
</feature>
<protein>
    <submittedName>
        <fullName evidence="3">Uncharacterized protein</fullName>
    </submittedName>
</protein>
<dbReference type="EMBL" id="CACRXK020000188">
    <property type="protein sequence ID" value="CAB3979341.1"/>
    <property type="molecule type" value="Genomic_DNA"/>
</dbReference>
<feature type="region of interest" description="Disordered" evidence="1">
    <location>
        <begin position="237"/>
        <end position="304"/>
    </location>
</feature>
<evidence type="ECO:0000256" key="1">
    <source>
        <dbReference type="SAM" id="MobiDB-lite"/>
    </source>
</evidence>
<reference evidence="3" key="1">
    <citation type="submission" date="2020-04" db="EMBL/GenBank/DDBJ databases">
        <authorList>
            <person name="Alioto T."/>
            <person name="Alioto T."/>
            <person name="Gomez Garrido J."/>
        </authorList>
    </citation>
    <scope>NUCLEOTIDE SEQUENCE</scope>
    <source>
        <strain evidence="3">A484AB</strain>
    </source>
</reference>
<feature type="transmembrane region" description="Helical" evidence="2">
    <location>
        <begin position="63"/>
        <end position="82"/>
    </location>
</feature>
<proteinExistence type="predicted"/>
<evidence type="ECO:0000313" key="3">
    <source>
        <dbReference type="EMBL" id="CAB3979341.1"/>
    </source>
</evidence>
<dbReference type="AlphaFoldDB" id="A0A6S7FZN2"/>
<feature type="transmembrane region" description="Helical" evidence="2">
    <location>
        <begin position="115"/>
        <end position="132"/>
    </location>
</feature>
<evidence type="ECO:0000313" key="4">
    <source>
        <dbReference type="Proteomes" id="UP001152795"/>
    </source>
</evidence>
<dbReference type="Proteomes" id="UP001152795">
    <property type="component" value="Unassembled WGS sequence"/>
</dbReference>